<gene>
    <name evidence="1" type="ORF">BaRGS_00025769</name>
</gene>
<protein>
    <submittedName>
        <fullName evidence="1">Uncharacterized protein</fullName>
    </submittedName>
</protein>
<comment type="caution">
    <text evidence="1">The sequence shown here is derived from an EMBL/GenBank/DDBJ whole genome shotgun (WGS) entry which is preliminary data.</text>
</comment>
<organism evidence="1 2">
    <name type="scientific">Batillaria attramentaria</name>
    <dbReference type="NCBI Taxonomy" id="370345"/>
    <lineage>
        <taxon>Eukaryota</taxon>
        <taxon>Metazoa</taxon>
        <taxon>Spiralia</taxon>
        <taxon>Lophotrochozoa</taxon>
        <taxon>Mollusca</taxon>
        <taxon>Gastropoda</taxon>
        <taxon>Caenogastropoda</taxon>
        <taxon>Sorbeoconcha</taxon>
        <taxon>Cerithioidea</taxon>
        <taxon>Batillariidae</taxon>
        <taxon>Batillaria</taxon>
    </lineage>
</organism>
<sequence>MSNEFTYCVKFTSVILLIIPSTFQLRKRTVAGLTQPVDPLVLSRLARDELPVSLSAHLVPTSTSTSPLVGRTSLPLLAGRWPVSRSAPLAAKGIGPQCGRTCCRR</sequence>
<reference evidence="1 2" key="1">
    <citation type="journal article" date="2023" name="Sci. Data">
        <title>Genome assembly of the Korean intertidal mud-creeper Batillaria attramentaria.</title>
        <authorList>
            <person name="Patra A.K."/>
            <person name="Ho P.T."/>
            <person name="Jun S."/>
            <person name="Lee S.J."/>
            <person name="Kim Y."/>
            <person name="Won Y.J."/>
        </authorList>
    </citation>
    <scope>NUCLEOTIDE SEQUENCE [LARGE SCALE GENOMIC DNA]</scope>
    <source>
        <strain evidence="1">Wonlab-2016</strain>
    </source>
</reference>
<evidence type="ECO:0000313" key="1">
    <source>
        <dbReference type="EMBL" id="KAK7482992.1"/>
    </source>
</evidence>
<accession>A0ABD0K6C8</accession>
<proteinExistence type="predicted"/>
<dbReference type="Proteomes" id="UP001519460">
    <property type="component" value="Unassembled WGS sequence"/>
</dbReference>
<evidence type="ECO:0000313" key="2">
    <source>
        <dbReference type="Proteomes" id="UP001519460"/>
    </source>
</evidence>
<dbReference type="AlphaFoldDB" id="A0ABD0K6C8"/>
<keyword evidence="2" id="KW-1185">Reference proteome</keyword>
<dbReference type="EMBL" id="JACVVK020000235">
    <property type="protein sequence ID" value="KAK7482992.1"/>
    <property type="molecule type" value="Genomic_DNA"/>
</dbReference>
<name>A0ABD0K6C8_9CAEN</name>